<keyword evidence="5" id="KW-1185">Reference proteome</keyword>
<keyword evidence="2" id="KW-1015">Disulfide bond</keyword>
<proteinExistence type="inferred from homology"/>
<sequence>MSDMNILTRGEEEKLVQSLKTNALKKCAPQIQEFVECSSGRMISVVWACRSKLKLMNSCLKNFTTEEERDKLKLKYIASRKNQ</sequence>
<evidence type="ECO:0000256" key="2">
    <source>
        <dbReference type="ARBA" id="ARBA00023157"/>
    </source>
</evidence>
<dbReference type="PANTHER" id="PTHR22977:SF5">
    <property type="entry name" value="COX ASSEMBLY MITOCHONDRIAL PROTEIN HOMOLOG"/>
    <property type="match status" value="1"/>
</dbReference>
<protein>
    <recommendedName>
        <fullName evidence="3">COX assembly mitochondrial protein</fullName>
    </recommendedName>
</protein>
<accession>A0A9N8VN09</accession>
<dbReference type="Pfam" id="PF08583">
    <property type="entry name" value="Cmc1"/>
    <property type="match status" value="1"/>
</dbReference>
<keyword evidence="3" id="KW-0496">Mitochondrion</keyword>
<dbReference type="InterPro" id="IPR013892">
    <property type="entry name" value="Cyt_c_biogenesis_Cmc1-like"/>
</dbReference>
<evidence type="ECO:0000256" key="3">
    <source>
        <dbReference type="RuleBase" id="RU364104"/>
    </source>
</evidence>
<comment type="similarity">
    <text evidence="1 3">Belongs to the CMC family.</text>
</comment>
<organism evidence="4 5">
    <name type="scientific">Ambispora gerdemannii</name>
    <dbReference type="NCBI Taxonomy" id="144530"/>
    <lineage>
        <taxon>Eukaryota</taxon>
        <taxon>Fungi</taxon>
        <taxon>Fungi incertae sedis</taxon>
        <taxon>Mucoromycota</taxon>
        <taxon>Glomeromycotina</taxon>
        <taxon>Glomeromycetes</taxon>
        <taxon>Archaeosporales</taxon>
        <taxon>Ambisporaceae</taxon>
        <taxon>Ambispora</taxon>
    </lineage>
</organism>
<comment type="subcellular location">
    <subcellularLocation>
        <location evidence="3">Mitochondrion inner membrane</location>
    </subcellularLocation>
</comment>
<keyword evidence="3" id="KW-0999">Mitochondrion inner membrane</keyword>
<dbReference type="EMBL" id="CAJVPL010000150">
    <property type="protein sequence ID" value="CAG8455153.1"/>
    <property type="molecule type" value="Genomic_DNA"/>
</dbReference>
<comment type="caution">
    <text evidence="4">The sequence shown here is derived from an EMBL/GenBank/DDBJ whole genome shotgun (WGS) entry which is preliminary data.</text>
</comment>
<keyword evidence="3" id="KW-0472">Membrane</keyword>
<dbReference type="GO" id="GO:0005743">
    <property type="term" value="C:mitochondrial inner membrane"/>
    <property type="evidence" value="ECO:0007669"/>
    <property type="project" value="UniProtKB-SubCell"/>
</dbReference>
<evidence type="ECO:0000256" key="1">
    <source>
        <dbReference type="ARBA" id="ARBA00007347"/>
    </source>
</evidence>
<evidence type="ECO:0000313" key="4">
    <source>
        <dbReference type="EMBL" id="CAG8455153.1"/>
    </source>
</evidence>
<dbReference type="PANTHER" id="PTHR22977">
    <property type="entry name" value="COX ASSEMBLY MITOCHONDRIAL PROTEIN"/>
    <property type="match status" value="1"/>
</dbReference>
<keyword evidence="3" id="KW-0143">Chaperone</keyword>
<comment type="function">
    <text evidence="3">Required for mitochondrial cytochrome c oxidase (COX) assembly and respiration.</text>
</comment>
<dbReference type="Proteomes" id="UP000789831">
    <property type="component" value="Unassembled WGS sequence"/>
</dbReference>
<dbReference type="OrthoDB" id="6224010at2759"/>
<evidence type="ECO:0000313" key="5">
    <source>
        <dbReference type="Proteomes" id="UP000789831"/>
    </source>
</evidence>
<reference evidence="4" key="1">
    <citation type="submission" date="2021-06" db="EMBL/GenBank/DDBJ databases">
        <authorList>
            <person name="Kallberg Y."/>
            <person name="Tangrot J."/>
            <person name="Rosling A."/>
        </authorList>
    </citation>
    <scope>NUCLEOTIDE SEQUENCE</scope>
    <source>
        <strain evidence="4">MT106</strain>
    </source>
</reference>
<gene>
    <name evidence="4" type="ORF">AGERDE_LOCUS1953</name>
</gene>
<name>A0A9N8VN09_9GLOM</name>
<dbReference type="AlphaFoldDB" id="A0A9N8VN09"/>